<comment type="caution">
    <text evidence="2">The sequence shown here is derived from an EMBL/GenBank/DDBJ whole genome shotgun (WGS) entry which is preliminary data.</text>
</comment>
<accession>A0A4C1UFJ2</accession>
<evidence type="ECO:0000313" key="2">
    <source>
        <dbReference type="EMBL" id="GBP24742.1"/>
    </source>
</evidence>
<proteinExistence type="predicted"/>
<feature type="compositionally biased region" description="Polar residues" evidence="1">
    <location>
        <begin position="78"/>
        <end position="88"/>
    </location>
</feature>
<evidence type="ECO:0000313" key="3">
    <source>
        <dbReference type="Proteomes" id="UP000299102"/>
    </source>
</evidence>
<dbReference type="Proteomes" id="UP000299102">
    <property type="component" value="Unassembled WGS sequence"/>
</dbReference>
<organism evidence="2 3">
    <name type="scientific">Eumeta variegata</name>
    <name type="common">Bagworm moth</name>
    <name type="synonym">Eumeta japonica</name>
    <dbReference type="NCBI Taxonomy" id="151549"/>
    <lineage>
        <taxon>Eukaryota</taxon>
        <taxon>Metazoa</taxon>
        <taxon>Ecdysozoa</taxon>
        <taxon>Arthropoda</taxon>
        <taxon>Hexapoda</taxon>
        <taxon>Insecta</taxon>
        <taxon>Pterygota</taxon>
        <taxon>Neoptera</taxon>
        <taxon>Endopterygota</taxon>
        <taxon>Lepidoptera</taxon>
        <taxon>Glossata</taxon>
        <taxon>Ditrysia</taxon>
        <taxon>Tineoidea</taxon>
        <taxon>Psychidae</taxon>
        <taxon>Oiketicinae</taxon>
        <taxon>Eumeta</taxon>
    </lineage>
</organism>
<sequence>MAKTRDIAGTRFAFSYTETAFRAQFGDLEYLEEQYQRHGYFKAMLAPSRYGDIEYLQRKEKKQTLSEQRLLPERKNLDSNTPWNTPATGQGPGCIRHESRRSPDRAAKCPQ</sequence>
<dbReference type="EMBL" id="BGZK01000165">
    <property type="protein sequence ID" value="GBP24742.1"/>
    <property type="molecule type" value="Genomic_DNA"/>
</dbReference>
<reference evidence="2 3" key="1">
    <citation type="journal article" date="2019" name="Commun. Biol.">
        <title>The bagworm genome reveals a unique fibroin gene that provides high tensile strength.</title>
        <authorList>
            <person name="Kono N."/>
            <person name="Nakamura H."/>
            <person name="Ohtoshi R."/>
            <person name="Tomita M."/>
            <person name="Numata K."/>
            <person name="Arakawa K."/>
        </authorList>
    </citation>
    <scope>NUCLEOTIDE SEQUENCE [LARGE SCALE GENOMIC DNA]</scope>
</reference>
<feature type="compositionally biased region" description="Basic and acidic residues" evidence="1">
    <location>
        <begin position="95"/>
        <end position="111"/>
    </location>
</feature>
<protein>
    <submittedName>
        <fullName evidence="2">Uncharacterized protein</fullName>
    </submittedName>
</protein>
<keyword evidence="3" id="KW-1185">Reference proteome</keyword>
<dbReference type="AlphaFoldDB" id="A0A4C1UFJ2"/>
<name>A0A4C1UFJ2_EUMVA</name>
<feature type="compositionally biased region" description="Basic and acidic residues" evidence="1">
    <location>
        <begin position="62"/>
        <end position="77"/>
    </location>
</feature>
<evidence type="ECO:0000256" key="1">
    <source>
        <dbReference type="SAM" id="MobiDB-lite"/>
    </source>
</evidence>
<gene>
    <name evidence="2" type="ORF">EVAR_79589_1</name>
</gene>
<feature type="region of interest" description="Disordered" evidence="1">
    <location>
        <begin position="62"/>
        <end position="111"/>
    </location>
</feature>